<organism evidence="1 2">
    <name type="scientific">Coprinopsis marcescibilis</name>
    <name type="common">Agaric fungus</name>
    <name type="synonym">Psathyrella marcescibilis</name>
    <dbReference type="NCBI Taxonomy" id="230819"/>
    <lineage>
        <taxon>Eukaryota</taxon>
        <taxon>Fungi</taxon>
        <taxon>Dikarya</taxon>
        <taxon>Basidiomycota</taxon>
        <taxon>Agaricomycotina</taxon>
        <taxon>Agaricomycetes</taxon>
        <taxon>Agaricomycetidae</taxon>
        <taxon>Agaricales</taxon>
        <taxon>Agaricineae</taxon>
        <taxon>Psathyrellaceae</taxon>
        <taxon>Coprinopsis</taxon>
    </lineage>
</organism>
<dbReference type="EMBL" id="ML210235">
    <property type="protein sequence ID" value="TFK22655.1"/>
    <property type="molecule type" value="Genomic_DNA"/>
</dbReference>
<proteinExistence type="predicted"/>
<gene>
    <name evidence="1" type="ORF">FA15DRAFT_657333</name>
</gene>
<reference evidence="1 2" key="1">
    <citation type="journal article" date="2019" name="Nat. Ecol. Evol.">
        <title>Megaphylogeny resolves global patterns of mushroom evolution.</title>
        <authorList>
            <person name="Varga T."/>
            <person name="Krizsan K."/>
            <person name="Foldi C."/>
            <person name="Dima B."/>
            <person name="Sanchez-Garcia M."/>
            <person name="Sanchez-Ramirez S."/>
            <person name="Szollosi G.J."/>
            <person name="Szarkandi J.G."/>
            <person name="Papp V."/>
            <person name="Albert L."/>
            <person name="Andreopoulos W."/>
            <person name="Angelini C."/>
            <person name="Antonin V."/>
            <person name="Barry K.W."/>
            <person name="Bougher N.L."/>
            <person name="Buchanan P."/>
            <person name="Buyck B."/>
            <person name="Bense V."/>
            <person name="Catcheside P."/>
            <person name="Chovatia M."/>
            <person name="Cooper J."/>
            <person name="Damon W."/>
            <person name="Desjardin D."/>
            <person name="Finy P."/>
            <person name="Geml J."/>
            <person name="Haridas S."/>
            <person name="Hughes K."/>
            <person name="Justo A."/>
            <person name="Karasinski D."/>
            <person name="Kautmanova I."/>
            <person name="Kiss B."/>
            <person name="Kocsube S."/>
            <person name="Kotiranta H."/>
            <person name="LaButti K.M."/>
            <person name="Lechner B.E."/>
            <person name="Liimatainen K."/>
            <person name="Lipzen A."/>
            <person name="Lukacs Z."/>
            <person name="Mihaltcheva S."/>
            <person name="Morgado L.N."/>
            <person name="Niskanen T."/>
            <person name="Noordeloos M.E."/>
            <person name="Ohm R.A."/>
            <person name="Ortiz-Santana B."/>
            <person name="Ovrebo C."/>
            <person name="Racz N."/>
            <person name="Riley R."/>
            <person name="Savchenko A."/>
            <person name="Shiryaev A."/>
            <person name="Soop K."/>
            <person name="Spirin V."/>
            <person name="Szebenyi C."/>
            <person name="Tomsovsky M."/>
            <person name="Tulloss R.E."/>
            <person name="Uehling J."/>
            <person name="Grigoriev I.V."/>
            <person name="Vagvolgyi C."/>
            <person name="Papp T."/>
            <person name="Martin F.M."/>
            <person name="Miettinen O."/>
            <person name="Hibbett D.S."/>
            <person name="Nagy L.G."/>
        </authorList>
    </citation>
    <scope>NUCLEOTIDE SEQUENCE [LARGE SCALE GENOMIC DNA]</scope>
    <source>
        <strain evidence="1 2">CBS 121175</strain>
    </source>
</reference>
<evidence type="ECO:0000313" key="1">
    <source>
        <dbReference type="EMBL" id="TFK22655.1"/>
    </source>
</evidence>
<protein>
    <recommendedName>
        <fullName evidence="3">F-box domain-containing protein</fullName>
    </recommendedName>
</protein>
<keyword evidence="2" id="KW-1185">Reference proteome</keyword>
<dbReference type="AlphaFoldDB" id="A0A5C3KR66"/>
<dbReference type="Proteomes" id="UP000307440">
    <property type="component" value="Unassembled WGS sequence"/>
</dbReference>
<evidence type="ECO:0000313" key="2">
    <source>
        <dbReference type="Proteomes" id="UP000307440"/>
    </source>
</evidence>
<sequence>MGVTQSSKAYSLQHRLPPELQMLVAGYLNSDDPGVYAMTLTIILDLCTEQGEMNVRRLSFTLDHHNPGLARYIKDLTVKREATEARVRDLIQCANIRGSWVHSALLPCGNWDSKRQESYIRHCDLLLDHPYETEEDNLPCILRRATHVKKFSLIGREEVGGLVYAPRWSKFSPELKQALTEMLLRPSVHSKTVVGIRDLPAKLLIALHSRELALSTVDLTNPFQHSSLNVQRPEDSLSVASDGGSLKLTALMSLSILRLCASPAFLDGRSIRSLEFSIDFPQSFRYLQDILDSAFDSLTDLKLDTTKLFGRSGLGLNWSWLVDGRLDLSELRLDSLDICFKTWNRGQSGYHAWVVGYEEWKWVLDILECLRTDNLKRISLHIQWDDGDRSAVAREGSHWMGWDTALARLVANGVEEVRIVFGGCIQPIVGSPWGPDNVRRHLPSLGDKLVLAYDHANPEHFPFATVQYPI</sequence>
<accession>A0A5C3KR66</accession>
<name>A0A5C3KR66_COPMA</name>
<evidence type="ECO:0008006" key="3">
    <source>
        <dbReference type="Google" id="ProtNLM"/>
    </source>
</evidence>